<evidence type="ECO:0000313" key="1">
    <source>
        <dbReference type="EMBL" id="MCR2833043.1"/>
    </source>
</evidence>
<protein>
    <submittedName>
        <fullName evidence="1">Uncharacterized protein</fullName>
    </submittedName>
</protein>
<gene>
    <name evidence="1" type="ORF">NSO95_03725</name>
</gene>
<comment type="caution">
    <text evidence="1">The sequence shown here is derived from an EMBL/GenBank/DDBJ whole genome shotgun (WGS) entry which is preliminary data.</text>
</comment>
<organism evidence="1 2">
    <name type="scientific">Parerythrobacter lacustris</name>
    <dbReference type="NCBI Taxonomy" id="2969984"/>
    <lineage>
        <taxon>Bacteria</taxon>
        <taxon>Pseudomonadati</taxon>
        <taxon>Pseudomonadota</taxon>
        <taxon>Alphaproteobacteria</taxon>
        <taxon>Sphingomonadales</taxon>
        <taxon>Erythrobacteraceae</taxon>
        <taxon>Parerythrobacter</taxon>
    </lineage>
</organism>
<dbReference type="EMBL" id="JANKHH010000003">
    <property type="protein sequence ID" value="MCR2833043.1"/>
    <property type="molecule type" value="Genomic_DNA"/>
</dbReference>
<reference evidence="1 2" key="1">
    <citation type="submission" date="2022-08" db="EMBL/GenBank/DDBJ databases">
        <title>Polyphasic taxonomy analysis of Qipengyuania sp.RS5-5.</title>
        <authorList>
            <person name="Xamxidin M."/>
            <person name="Wu M."/>
        </authorList>
    </citation>
    <scope>NUCLEOTIDE SEQUENCE [LARGE SCALE GENOMIC DNA]</scope>
    <source>
        <strain evidence="1 2">RS5-5</strain>
    </source>
</reference>
<keyword evidence="2" id="KW-1185">Reference proteome</keyword>
<proteinExistence type="predicted"/>
<evidence type="ECO:0000313" key="2">
    <source>
        <dbReference type="Proteomes" id="UP001206067"/>
    </source>
</evidence>
<name>A0ABT1XN21_9SPHN</name>
<accession>A0ABT1XN21</accession>
<sequence>MTGIARGIYMHREWPMGVEDQAALIDIERDRVEEICQSKLIFDRDDFDDIIYGIVEDFEIPAVLYQRPNSSYSGFCLVFDSQGGGDIKGLTDKFLKLYKIPRDLVSWEP</sequence>
<dbReference type="Proteomes" id="UP001206067">
    <property type="component" value="Unassembled WGS sequence"/>
</dbReference>
<dbReference type="RefSeq" id="WP_257594813.1">
    <property type="nucleotide sequence ID" value="NZ_JANKHH010000003.1"/>
</dbReference>